<sequence>MSDVARPTEAQIAQVRTAAEAVKAAIDAHLASVEERAGAGDPRVAGTYEALADAAEVYDDLLDRVYDEFTPFEVPRQDVGGLPDRIEPEAVSVLIRRDYTVTDPRRLREAVGGTTVAASLRALFSDNEPDRVAHHASELGLEEGDSTLWVVAGEPASEPGEWLSEPFDIADEDLLICRFDVIEDYDDELEPADPS</sequence>
<name>A0A2X0IKN4_9ACTN</name>
<protein>
    <submittedName>
        <fullName evidence="1">Uncharacterized protein</fullName>
    </submittedName>
</protein>
<organism evidence="1 2">
    <name type="scientific">Streptacidiphilus pinicola</name>
    <dbReference type="NCBI Taxonomy" id="2219663"/>
    <lineage>
        <taxon>Bacteria</taxon>
        <taxon>Bacillati</taxon>
        <taxon>Actinomycetota</taxon>
        <taxon>Actinomycetes</taxon>
        <taxon>Kitasatosporales</taxon>
        <taxon>Streptomycetaceae</taxon>
        <taxon>Streptacidiphilus</taxon>
    </lineage>
</organism>
<accession>A0A2X0IKN4</accession>
<comment type="caution">
    <text evidence="1">The sequence shown here is derived from an EMBL/GenBank/DDBJ whole genome shotgun (WGS) entry which is preliminary data.</text>
</comment>
<dbReference type="EMBL" id="QKYN01000074">
    <property type="protein sequence ID" value="RAG83921.1"/>
    <property type="molecule type" value="Genomic_DNA"/>
</dbReference>
<reference evidence="1 2" key="1">
    <citation type="submission" date="2018-06" db="EMBL/GenBank/DDBJ databases">
        <title>Streptacidiphilus pinicola sp. nov., isolated from pine grove soil.</title>
        <authorList>
            <person name="Roh S.G."/>
            <person name="Park S."/>
            <person name="Kim M.-K."/>
            <person name="Yun B.-R."/>
            <person name="Park J."/>
            <person name="Kim M.J."/>
            <person name="Kim Y.S."/>
            <person name="Kim S.B."/>
        </authorList>
    </citation>
    <scope>NUCLEOTIDE SEQUENCE [LARGE SCALE GENOMIC DNA]</scope>
    <source>
        <strain evidence="1 2">MMS16-CNU450</strain>
    </source>
</reference>
<gene>
    <name evidence="1" type="ORF">DN069_19365</name>
</gene>
<dbReference type="AlphaFoldDB" id="A0A2X0IKN4"/>
<evidence type="ECO:0000313" key="2">
    <source>
        <dbReference type="Proteomes" id="UP000248889"/>
    </source>
</evidence>
<dbReference type="OrthoDB" id="5181760at2"/>
<dbReference type="RefSeq" id="WP_111502463.1">
    <property type="nucleotide sequence ID" value="NZ_QKYN01000074.1"/>
</dbReference>
<evidence type="ECO:0000313" key="1">
    <source>
        <dbReference type="EMBL" id="RAG83921.1"/>
    </source>
</evidence>
<dbReference type="Proteomes" id="UP000248889">
    <property type="component" value="Unassembled WGS sequence"/>
</dbReference>
<proteinExistence type="predicted"/>
<keyword evidence="2" id="KW-1185">Reference proteome</keyword>